<dbReference type="GO" id="GO:0006352">
    <property type="term" value="P:DNA-templated transcription initiation"/>
    <property type="evidence" value="ECO:0007669"/>
    <property type="project" value="InterPro"/>
</dbReference>
<dbReference type="GO" id="GO:0016987">
    <property type="term" value="F:sigma factor activity"/>
    <property type="evidence" value="ECO:0007669"/>
    <property type="project" value="UniProtKB-KW"/>
</dbReference>
<dbReference type="InterPro" id="IPR036388">
    <property type="entry name" value="WH-like_DNA-bd_sf"/>
</dbReference>
<evidence type="ECO:0000256" key="3">
    <source>
        <dbReference type="ARBA" id="ARBA00023082"/>
    </source>
</evidence>
<reference evidence="9" key="1">
    <citation type="journal article" date="2020" name="mSystems">
        <title>Genome- and Community-Level Interaction Insights into Carbon Utilization and Element Cycling Functions of Hydrothermarchaeota in Hydrothermal Sediment.</title>
        <authorList>
            <person name="Zhou Z."/>
            <person name="Liu Y."/>
            <person name="Xu W."/>
            <person name="Pan J."/>
            <person name="Luo Z.H."/>
            <person name="Li M."/>
        </authorList>
    </citation>
    <scope>NUCLEOTIDE SEQUENCE [LARGE SCALE GENOMIC DNA]</scope>
    <source>
        <strain evidence="9">SpSt-573</strain>
    </source>
</reference>
<sequence>MSSLSPDHLLFEQIRQKDPAALSELYDRYSRLVFGVALKILNDEQAAEEITQDVFLQIWNKAETYDPSLGNAASWIARIARNRSIDQYRYSHVRVEGHSTSWDDCCEDIPVEAPSIERHAITSDQRRSLLRAIRDLPADQQKALALAFFQGMTHLEIATFLGEPLGTVKTRIRLAMQKLRSFLASEDWRGE</sequence>
<evidence type="ECO:0000256" key="5">
    <source>
        <dbReference type="ARBA" id="ARBA00023163"/>
    </source>
</evidence>
<dbReference type="SUPFAM" id="SSF88946">
    <property type="entry name" value="Sigma2 domain of RNA polymerase sigma factors"/>
    <property type="match status" value="1"/>
</dbReference>
<accession>A0A7C4KJL1</accession>
<dbReference type="InterPro" id="IPR007627">
    <property type="entry name" value="RNA_pol_sigma70_r2"/>
</dbReference>
<name>A0A7C4KJL1_9CHLR</name>
<dbReference type="Pfam" id="PF04542">
    <property type="entry name" value="Sigma70_r2"/>
    <property type="match status" value="1"/>
</dbReference>
<evidence type="ECO:0000256" key="1">
    <source>
        <dbReference type="ARBA" id="ARBA00010641"/>
    </source>
</evidence>
<dbReference type="InterPro" id="IPR000838">
    <property type="entry name" value="RNA_pol_sigma70_ECF_CS"/>
</dbReference>
<proteinExistence type="inferred from homology"/>
<dbReference type="Pfam" id="PF08281">
    <property type="entry name" value="Sigma70_r4_2"/>
    <property type="match status" value="1"/>
</dbReference>
<comment type="caution">
    <text evidence="9">The sequence shown here is derived from an EMBL/GenBank/DDBJ whole genome shotgun (WGS) entry which is preliminary data.</text>
</comment>
<evidence type="ECO:0000259" key="7">
    <source>
        <dbReference type="Pfam" id="PF04542"/>
    </source>
</evidence>
<dbReference type="Gene3D" id="1.10.10.10">
    <property type="entry name" value="Winged helix-like DNA-binding domain superfamily/Winged helix DNA-binding domain"/>
    <property type="match status" value="1"/>
</dbReference>
<evidence type="ECO:0000313" key="9">
    <source>
        <dbReference type="EMBL" id="HGS21859.1"/>
    </source>
</evidence>
<dbReference type="PANTHER" id="PTHR43133">
    <property type="entry name" value="RNA POLYMERASE ECF-TYPE SIGMA FACTO"/>
    <property type="match status" value="1"/>
</dbReference>
<dbReference type="PANTHER" id="PTHR43133:SF62">
    <property type="entry name" value="RNA POLYMERASE SIGMA FACTOR SIGZ"/>
    <property type="match status" value="1"/>
</dbReference>
<feature type="domain" description="RNA polymerase sigma factor 70 region 4 type 2" evidence="8">
    <location>
        <begin position="127"/>
        <end position="179"/>
    </location>
</feature>
<keyword evidence="3 6" id="KW-0731">Sigma factor</keyword>
<comment type="similarity">
    <text evidence="1 6">Belongs to the sigma-70 factor family. ECF subfamily.</text>
</comment>
<gene>
    <name evidence="9" type="ORF">ENT37_08310</name>
</gene>
<dbReference type="Gene3D" id="1.10.1740.10">
    <property type="match status" value="1"/>
</dbReference>
<feature type="domain" description="RNA polymerase sigma-70 region 2" evidence="7">
    <location>
        <begin position="25"/>
        <end position="89"/>
    </location>
</feature>
<evidence type="ECO:0000256" key="4">
    <source>
        <dbReference type="ARBA" id="ARBA00023125"/>
    </source>
</evidence>
<evidence type="ECO:0000256" key="6">
    <source>
        <dbReference type="RuleBase" id="RU000716"/>
    </source>
</evidence>
<dbReference type="InterPro" id="IPR039425">
    <property type="entry name" value="RNA_pol_sigma-70-like"/>
</dbReference>
<dbReference type="AlphaFoldDB" id="A0A7C4KJL1"/>
<dbReference type="NCBIfam" id="TIGR02937">
    <property type="entry name" value="sigma70-ECF"/>
    <property type="match status" value="1"/>
</dbReference>
<dbReference type="InterPro" id="IPR013324">
    <property type="entry name" value="RNA_pol_sigma_r3/r4-like"/>
</dbReference>
<dbReference type="InterPro" id="IPR013325">
    <property type="entry name" value="RNA_pol_sigma_r2"/>
</dbReference>
<dbReference type="InterPro" id="IPR014284">
    <property type="entry name" value="RNA_pol_sigma-70_dom"/>
</dbReference>
<evidence type="ECO:0000259" key="8">
    <source>
        <dbReference type="Pfam" id="PF08281"/>
    </source>
</evidence>
<dbReference type="PROSITE" id="PS01063">
    <property type="entry name" value="SIGMA70_ECF"/>
    <property type="match status" value="1"/>
</dbReference>
<dbReference type="GO" id="GO:0006950">
    <property type="term" value="P:response to stress"/>
    <property type="evidence" value="ECO:0007669"/>
    <property type="project" value="UniProtKB-ARBA"/>
</dbReference>
<dbReference type="EMBL" id="DSYK01000414">
    <property type="protein sequence ID" value="HGS21859.1"/>
    <property type="molecule type" value="Genomic_DNA"/>
</dbReference>
<dbReference type="InterPro" id="IPR013249">
    <property type="entry name" value="RNA_pol_sigma70_r4_t2"/>
</dbReference>
<dbReference type="GO" id="GO:0003677">
    <property type="term" value="F:DNA binding"/>
    <property type="evidence" value="ECO:0007669"/>
    <property type="project" value="UniProtKB-KW"/>
</dbReference>
<organism evidence="9">
    <name type="scientific">Anaerolinea thermolimosa</name>
    <dbReference type="NCBI Taxonomy" id="229919"/>
    <lineage>
        <taxon>Bacteria</taxon>
        <taxon>Bacillati</taxon>
        <taxon>Chloroflexota</taxon>
        <taxon>Anaerolineae</taxon>
        <taxon>Anaerolineales</taxon>
        <taxon>Anaerolineaceae</taxon>
        <taxon>Anaerolinea</taxon>
    </lineage>
</organism>
<dbReference type="CDD" id="cd06171">
    <property type="entry name" value="Sigma70_r4"/>
    <property type="match status" value="1"/>
</dbReference>
<keyword evidence="4 6" id="KW-0238">DNA-binding</keyword>
<keyword evidence="5 6" id="KW-0804">Transcription</keyword>
<protein>
    <recommendedName>
        <fullName evidence="6">RNA polymerase sigma factor</fullName>
    </recommendedName>
</protein>
<evidence type="ECO:0000256" key="2">
    <source>
        <dbReference type="ARBA" id="ARBA00023015"/>
    </source>
</evidence>
<keyword evidence="2 6" id="KW-0805">Transcription regulation</keyword>
<dbReference type="SUPFAM" id="SSF88659">
    <property type="entry name" value="Sigma3 and sigma4 domains of RNA polymerase sigma factors"/>
    <property type="match status" value="1"/>
</dbReference>